<dbReference type="KEGG" id="sphe:GFH32_10635"/>
<name>A0A5Q0QC30_9SPHI</name>
<dbReference type="InterPro" id="IPR050463">
    <property type="entry name" value="Gfo/Idh/MocA_oxidrdct_glycsds"/>
</dbReference>
<dbReference type="InterPro" id="IPR000683">
    <property type="entry name" value="Gfo/Idh/MocA-like_OxRdtase_N"/>
</dbReference>
<proteinExistence type="predicted"/>
<keyword evidence="4" id="KW-1185">Reference proteome</keyword>
<dbReference type="EMBL" id="CP045652">
    <property type="protein sequence ID" value="QGA26749.1"/>
    <property type="molecule type" value="Genomic_DNA"/>
</dbReference>
<dbReference type="PANTHER" id="PTHR43818">
    <property type="entry name" value="BCDNA.GH03377"/>
    <property type="match status" value="1"/>
</dbReference>
<accession>A0A5Q0QC30</accession>
<dbReference type="GO" id="GO:0000166">
    <property type="term" value="F:nucleotide binding"/>
    <property type="evidence" value="ECO:0007669"/>
    <property type="project" value="InterPro"/>
</dbReference>
<evidence type="ECO:0000259" key="1">
    <source>
        <dbReference type="Pfam" id="PF01408"/>
    </source>
</evidence>
<protein>
    <submittedName>
        <fullName evidence="3">Gfo/Idh/MocA family oxidoreductase</fullName>
    </submittedName>
</protein>
<dbReference type="SUPFAM" id="SSF51735">
    <property type="entry name" value="NAD(P)-binding Rossmann-fold domains"/>
    <property type="match status" value="1"/>
</dbReference>
<sequence length="404" mass="45128">MKDKQISRRKFIENSGIALSSIAVLPGNLDLFQLSGSAKPLRVGVIGVGSRGKGLLSLLRDVKDAEVTAICDLRDDNIALAKKLVPPACKVYKNYKELINDKKINAVIIATPLYLHHPMAVAALQKGKHVYLEKAISYDIPQAIDLVKQVEKSGLVFQVGHQYRYFGLYKRIKEIIDKGWIGKVQHYECQYHRNSDWRFPVPAGMDERFVNWRMYKASSGGLMTELCGHPIDVVNWMVGAAPLRVTGIGGVDYWKDGRENFDNVRVVYEYPNGVKSSVSSILSNGYKGYGIRILGDKGSIIVEREDALIFSENVKKEIGTVDGVTGATKAVHYGEGEKVDYSDLDPLKKDPTYYALVDFFECIRTGKKPAADVYTARDVAIASHMANIAMETRQEQVWKPEYSV</sequence>
<evidence type="ECO:0000313" key="3">
    <source>
        <dbReference type="EMBL" id="QGA26749.1"/>
    </source>
</evidence>
<dbReference type="RefSeq" id="WP_153511597.1">
    <property type="nucleotide sequence ID" value="NZ_CP045652.1"/>
</dbReference>
<dbReference type="InterPro" id="IPR036291">
    <property type="entry name" value="NAD(P)-bd_dom_sf"/>
</dbReference>
<dbReference type="Gene3D" id="3.40.50.720">
    <property type="entry name" value="NAD(P)-binding Rossmann-like Domain"/>
    <property type="match status" value="1"/>
</dbReference>
<dbReference type="Pfam" id="PF22725">
    <property type="entry name" value="GFO_IDH_MocA_C3"/>
    <property type="match status" value="1"/>
</dbReference>
<dbReference type="Pfam" id="PF01408">
    <property type="entry name" value="GFO_IDH_MocA"/>
    <property type="match status" value="1"/>
</dbReference>
<evidence type="ECO:0000313" key="4">
    <source>
        <dbReference type="Proteomes" id="UP000326921"/>
    </source>
</evidence>
<evidence type="ECO:0000259" key="2">
    <source>
        <dbReference type="Pfam" id="PF22725"/>
    </source>
</evidence>
<dbReference type="Gene3D" id="3.30.360.10">
    <property type="entry name" value="Dihydrodipicolinate Reductase, domain 2"/>
    <property type="match status" value="1"/>
</dbReference>
<dbReference type="SUPFAM" id="SSF55347">
    <property type="entry name" value="Glyceraldehyde-3-phosphate dehydrogenase-like, C-terminal domain"/>
    <property type="match status" value="1"/>
</dbReference>
<organism evidence="3 4">
    <name type="scientific">Sphingobacterium zhuxiongii</name>
    <dbReference type="NCBI Taxonomy" id="2662364"/>
    <lineage>
        <taxon>Bacteria</taxon>
        <taxon>Pseudomonadati</taxon>
        <taxon>Bacteroidota</taxon>
        <taxon>Sphingobacteriia</taxon>
        <taxon>Sphingobacteriales</taxon>
        <taxon>Sphingobacteriaceae</taxon>
        <taxon>Sphingobacterium</taxon>
    </lineage>
</organism>
<dbReference type="Proteomes" id="UP000326921">
    <property type="component" value="Chromosome"/>
</dbReference>
<gene>
    <name evidence="3" type="ORF">GFH32_10635</name>
</gene>
<reference evidence="3 4" key="1">
    <citation type="submission" date="2019-10" db="EMBL/GenBank/DDBJ databases">
        <authorList>
            <person name="Dong K."/>
        </authorList>
    </citation>
    <scope>NUCLEOTIDE SEQUENCE [LARGE SCALE GENOMIC DNA]</scope>
    <source>
        <strain evidence="4">dk4302</strain>
    </source>
</reference>
<feature type="domain" description="Gfo/Idh/MocA-like oxidoreductase N-terminal" evidence="1">
    <location>
        <begin position="41"/>
        <end position="161"/>
    </location>
</feature>
<dbReference type="PANTHER" id="PTHR43818:SF12">
    <property type="entry name" value="NADH-DEPENDENT DEHYDROGENASE-RELATED"/>
    <property type="match status" value="1"/>
</dbReference>
<feature type="domain" description="GFO/IDH/MocA-like oxidoreductase" evidence="2">
    <location>
        <begin position="169"/>
        <end position="300"/>
    </location>
</feature>
<dbReference type="InterPro" id="IPR055170">
    <property type="entry name" value="GFO_IDH_MocA-like_dom"/>
</dbReference>
<dbReference type="AlphaFoldDB" id="A0A5Q0QC30"/>